<dbReference type="EMBL" id="JBHRTS010000006">
    <property type="protein sequence ID" value="MFC3194897.1"/>
    <property type="molecule type" value="Genomic_DNA"/>
</dbReference>
<dbReference type="SUPFAM" id="SSF56300">
    <property type="entry name" value="Metallo-dependent phosphatases"/>
    <property type="match status" value="1"/>
</dbReference>
<dbReference type="InterPro" id="IPR004843">
    <property type="entry name" value="Calcineurin-like_PHP"/>
</dbReference>
<gene>
    <name evidence="2" type="ORF">ACFODZ_11660</name>
</gene>
<evidence type="ECO:0000313" key="2">
    <source>
        <dbReference type="EMBL" id="MFC3194897.1"/>
    </source>
</evidence>
<proteinExistence type="predicted"/>
<keyword evidence="3" id="KW-1185">Reference proteome</keyword>
<organism evidence="2 3">
    <name type="scientific">Marinicella sediminis</name>
    <dbReference type="NCBI Taxonomy" id="1792834"/>
    <lineage>
        <taxon>Bacteria</taxon>
        <taxon>Pseudomonadati</taxon>
        <taxon>Pseudomonadota</taxon>
        <taxon>Gammaproteobacteria</taxon>
        <taxon>Lysobacterales</taxon>
        <taxon>Marinicellaceae</taxon>
        <taxon>Marinicella</taxon>
    </lineage>
</organism>
<dbReference type="Gene3D" id="3.60.21.10">
    <property type="match status" value="1"/>
</dbReference>
<dbReference type="Proteomes" id="UP001595533">
    <property type="component" value="Unassembled WGS sequence"/>
</dbReference>
<feature type="domain" description="Calcineurin-like phosphoesterase" evidence="1">
    <location>
        <begin position="119"/>
        <end position="393"/>
    </location>
</feature>
<accession>A0ABV7JCJ4</accession>
<dbReference type="Pfam" id="PF00149">
    <property type="entry name" value="Metallophos"/>
    <property type="match status" value="1"/>
</dbReference>
<dbReference type="RefSeq" id="WP_077411856.1">
    <property type="nucleotide sequence ID" value="NZ_JBHRTS010000006.1"/>
</dbReference>
<name>A0ABV7JCJ4_9GAMM</name>
<reference evidence="3" key="1">
    <citation type="journal article" date="2019" name="Int. J. Syst. Evol. Microbiol.">
        <title>The Global Catalogue of Microorganisms (GCM) 10K type strain sequencing project: providing services to taxonomists for standard genome sequencing and annotation.</title>
        <authorList>
            <consortium name="The Broad Institute Genomics Platform"/>
            <consortium name="The Broad Institute Genome Sequencing Center for Infectious Disease"/>
            <person name="Wu L."/>
            <person name="Ma J."/>
        </authorList>
    </citation>
    <scope>NUCLEOTIDE SEQUENCE [LARGE SCALE GENOMIC DNA]</scope>
    <source>
        <strain evidence="3">KCTC 42953</strain>
    </source>
</reference>
<evidence type="ECO:0000313" key="3">
    <source>
        <dbReference type="Proteomes" id="UP001595533"/>
    </source>
</evidence>
<evidence type="ECO:0000259" key="1">
    <source>
        <dbReference type="Pfam" id="PF00149"/>
    </source>
</evidence>
<sequence length="483" mass="52163">MKFRDLHGGASGHKGWLASGMLLFSSLLSAEVITSYVLYGQNTSGDATPMARVIVDGVDQSCPALLSAHGSPITTHARINPDPAHFPITVCEALYPFDQALQVANSQVTLPVVDKKIKTVAVFGDTGCKPSHQDCSAQSSNWPFPGLIKAAAGKDPDVVLHMGDYNYSGTPGTITINGVGPVSVYDAGDNTTQGMCRIPGARYGQNSAGSQQPDSWVHWQADFFSAAQPLFSLSPWIFARGNHELCSRAGPGWFYLLDPNSALLGQYQQQLNCPSADNPTPDVLSAPYVIDLSGLNVAVLDSANACDAGSLFVNSYENQLALMNQLIRNAGQDEATWVQTHRPLWGVDQLDDNGNCGSDPGKYCMINQTLQRAMNSQPLDATVRLIMSGHMHRFQVADFKSAKHPDQFVIGNSGVRLSGMHPKTTQKLIIDGHQATVMGLDQFGFMAFSLQKHNQWQGEVLDSQSNALLTCDSEHKPICTKPD</sequence>
<dbReference type="InterPro" id="IPR029052">
    <property type="entry name" value="Metallo-depent_PP-like"/>
</dbReference>
<comment type="caution">
    <text evidence="2">The sequence shown here is derived from an EMBL/GenBank/DDBJ whole genome shotgun (WGS) entry which is preliminary data.</text>
</comment>
<protein>
    <submittedName>
        <fullName evidence="2">Metallophosphoesterase</fullName>
    </submittedName>
</protein>